<keyword evidence="9" id="KW-0625">Polysaccharide transport</keyword>
<feature type="transmembrane region" description="Helical" evidence="11">
    <location>
        <begin position="183"/>
        <end position="201"/>
    </location>
</feature>
<dbReference type="InterPro" id="IPR013525">
    <property type="entry name" value="ABC2_TM"/>
</dbReference>
<evidence type="ECO:0000256" key="7">
    <source>
        <dbReference type="ARBA" id="ARBA00022903"/>
    </source>
</evidence>
<evidence type="ECO:0000256" key="1">
    <source>
        <dbReference type="ARBA" id="ARBA00004651"/>
    </source>
</evidence>
<dbReference type="InterPro" id="IPR000412">
    <property type="entry name" value="ABC_2_transport"/>
</dbReference>
<dbReference type="GO" id="GO:0015774">
    <property type="term" value="P:polysaccharide transport"/>
    <property type="evidence" value="ECO:0007669"/>
    <property type="project" value="UniProtKB-KW"/>
</dbReference>
<dbReference type="PANTHER" id="PTHR30413">
    <property type="entry name" value="INNER MEMBRANE TRANSPORT PERMEASE"/>
    <property type="match status" value="1"/>
</dbReference>
<evidence type="ECO:0000313" key="13">
    <source>
        <dbReference type="EMBL" id="PSV10556.1"/>
    </source>
</evidence>
<dbReference type="Pfam" id="PF01061">
    <property type="entry name" value="ABC2_membrane"/>
    <property type="match status" value="1"/>
</dbReference>
<comment type="caution">
    <text evidence="13">The sequence shown here is derived from an EMBL/GenBank/DDBJ whole genome shotgun (WGS) entry which is preliminary data.</text>
</comment>
<dbReference type="GO" id="GO:0140359">
    <property type="term" value="F:ABC-type transporter activity"/>
    <property type="evidence" value="ECO:0007669"/>
    <property type="project" value="InterPro"/>
</dbReference>
<evidence type="ECO:0000256" key="11">
    <source>
        <dbReference type="RuleBase" id="RU361157"/>
    </source>
</evidence>
<evidence type="ECO:0000256" key="3">
    <source>
        <dbReference type="ARBA" id="ARBA00022448"/>
    </source>
</evidence>
<organism evidence="13 14">
    <name type="scientific">Photobacterium leiognathi subsp. mandapamensis</name>
    <name type="common">Photobacterium mandapamensis</name>
    <dbReference type="NCBI Taxonomy" id="48408"/>
    <lineage>
        <taxon>Bacteria</taxon>
        <taxon>Pseudomonadati</taxon>
        <taxon>Pseudomonadota</taxon>
        <taxon>Gammaproteobacteria</taxon>
        <taxon>Vibrionales</taxon>
        <taxon>Vibrionaceae</taxon>
        <taxon>Photobacterium</taxon>
    </lineage>
</organism>
<sequence>MTILSNFFSVISKNNQSLILSLSKRDLQQRYQGSLLGFLWSVITPILMLGIYTFIFSVVFKAKWGVGGDKYEFAMLLFSGLIVFNLFSDIISRSSLLIVSHSNYVKKVIFPVEILPWVVTISSLVNFLISFVIWFVFYITLIGLPSIEILLIPIVIVPFCFLCAGLSYFISAIGVYLRDLNQIISLMITAIMFMTPIFYPISAIPEKYQSIMYINPLTNVIEMFRDLAIFGNDIKIYSFIIYLLSSLFVYILGYLSFKSLRKGFSDVL</sequence>
<dbReference type="GO" id="GO:0015920">
    <property type="term" value="P:lipopolysaccharide transport"/>
    <property type="evidence" value="ECO:0007669"/>
    <property type="project" value="TreeGrafter"/>
</dbReference>
<reference evidence="13 14" key="1">
    <citation type="submission" date="2018-03" db="EMBL/GenBank/DDBJ databases">
        <title>Whole genome sequencing of Histamine producing bacteria.</title>
        <authorList>
            <person name="Butler K."/>
        </authorList>
    </citation>
    <scope>NUCLEOTIDE SEQUENCE [LARGE SCALE GENOMIC DNA]</scope>
    <source>
        <strain evidence="13 14">Res.4.1</strain>
    </source>
</reference>
<keyword evidence="6 11" id="KW-0812">Transmembrane</keyword>
<dbReference type="GO" id="GO:0043190">
    <property type="term" value="C:ATP-binding cassette (ABC) transporter complex"/>
    <property type="evidence" value="ECO:0007669"/>
    <property type="project" value="InterPro"/>
</dbReference>
<protein>
    <recommendedName>
        <fullName evidence="11">Transport permease protein</fullName>
    </recommendedName>
</protein>
<keyword evidence="4 11" id="KW-1003">Cell membrane</keyword>
<proteinExistence type="inferred from homology"/>
<dbReference type="PRINTS" id="PR00164">
    <property type="entry name" value="ABC2TRNSPORT"/>
</dbReference>
<evidence type="ECO:0000313" key="14">
    <source>
        <dbReference type="Proteomes" id="UP000240530"/>
    </source>
</evidence>
<evidence type="ECO:0000259" key="12">
    <source>
        <dbReference type="PROSITE" id="PS51012"/>
    </source>
</evidence>
<dbReference type="PANTHER" id="PTHR30413:SF10">
    <property type="entry name" value="CAPSULE POLYSACCHARIDE EXPORT INNER-MEMBRANE PROTEIN CTRC"/>
    <property type="match status" value="1"/>
</dbReference>
<evidence type="ECO:0000256" key="2">
    <source>
        <dbReference type="ARBA" id="ARBA00007783"/>
    </source>
</evidence>
<evidence type="ECO:0000256" key="10">
    <source>
        <dbReference type="ARBA" id="ARBA00023136"/>
    </source>
</evidence>
<name>A0A2T3KUL2_PHOLD</name>
<accession>A0A2T3KUL2</accession>
<feature type="transmembrane region" description="Helical" evidence="11">
    <location>
        <begin position="72"/>
        <end position="94"/>
    </location>
</feature>
<keyword evidence="7" id="KW-0972">Capsule biogenesis/degradation</keyword>
<dbReference type="PROSITE" id="PS51012">
    <property type="entry name" value="ABC_TM2"/>
    <property type="match status" value="1"/>
</dbReference>
<feature type="domain" description="ABC transmembrane type-2" evidence="12">
    <location>
        <begin position="36"/>
        <end position="260"/>
    </location>
</feature>
<feature type="transmembrane region" description="Helical" evidence="11">
    <location>
        <begin position="38"/>
        <end position="60"/>
    </location>
</feature>
<evidence type="ECO:0000256" key="9">
    <source>
        <dbReference type="ARBA" id="ARBA00023047"/>
    </source>
</evidence>
<gene>
    <name evidence="13" type="ORF">C0W93_11120</name>
</gene>
<keyword evidence="8 11" id="KW-1133">Transmembrane helix</keyword>
<keyword evidence="3 11" id="KW-0813">Transport</keyword>
<comment type="similarity">
    <text evidence="2 11">Belongs to the ABC-2 integral membrane protein family.</text>
</comment>
<keyword evidence="10 11" id="KW-0472">Membrane</keyword>
<feature type="transmembrane region" description="Helical" evidence="11">
    <location>
        <begin position="149"/>
        <end position="177"/>
    </location>
</feature>
<dbReference type="EMBL" id="PYNS01000011">
    <property type="protein sequence ID" value="PSV10556.1"/>
    <property type="molecule type" value="Genomic_DNA"/>
</dbReference>
<dbReference type="AlphaFoldDB" id="A0A2T3KUL2"/>
<comment type="subcellular location">
    <subcellularLocation>
        <location evidence="11">Cell inner membrane</location>
        <topology evidence="11">Multi-pass membrane protein</topology>
    </subcellularLocation>
    <subcellularLocation>
        <location evidence="1">Cell membrane</location>
        <topology evidence="1">Multi-pass membrane protein</topology>
    </subcellularLocation>
</comment>
<feature type="transmembrane region" description="Helical" evidence="11">
    <location>
        <begin position="114"/>
        <end position="137"/>
    </location>
</feature>
<evidence type="ECO:0000256" key="8">
    <source>
        <dbReference type="ARBA" id="ARBA00022989"/>
    </source>
</evidence>
<dbReference type="RefSeq" id="WP_107185089.1">
    <property type="nucleotide sequence ID" value="NZ_CP131575.1"/>
</dbReference>
<dbReference type="Proteomes" id="UP000240530">
    <property type="component" value="Unassembled WGS sequence"/>
</dbReference>
<evidence type="ECO:0000256" key="4">
    <source>
        <dbReference type="ARBA" id="ARBA00022475"/>
    </source>
</evidence>
<evidence type="ECO:0000256" key="5">
    <source>
        <dbReference type="ARBA" id="ARBA00022597"/>
    </source>
</evidence>
<dbReference type="InterPro" id="IPR047817">
    <property type="entry name" value="ABC2_TM_bact-type"/>
</dbReference>
<feature type="transmembrane region" description="Helical" evidence="11">
    <location>
        <begin position="236"/>
        <end position="255"/>
    </location>
</feature>
<evidence type="ECO:0000256" key="6">
    <source>
        <dbReference type="ARBA" id="ARBA00022692"/>
    </source>
</evidence>
<keyword evidence="5" id="KW-0762">Sugar transport</keyword>